<dbReference type="InParanoid" id="A0A369JCD4"/>
<dbReference type="EMBL" id="LUEZ02000124">
    <property type="protein sequence ID" value="RDB16536.1"/>
    <property type="molecule type" value="Genomic_DNA"/>
</dbReference>
<evidence type="ECO:0000313" key="2">
    <source>
        <dbReference type="Proteomes" id="UP000076154"/>
    </source>
</evidence>
<evidence type="ECO:0000313" key="1">
    <source>
        <dbReference type="EMBL" id="RDB16536.1"/>
    </source>
</evidence>
<accession>A0A369JCD4</accession>
<gene>
    <name evidence="1" type="ORF">Hypma_002709</name>
</gene>
<comment type="caution">
    <text evidence="1">The sequence shown here is derived from an EMBL/GenBank/DDBJ whole genome shotgun (WGS) entry which is preliminary data.</text>
</comment>
<sequence length="146" mass="16841">MPCPRSRPYNKDYRPQLRNTLVDEPTTPGSVGLEVHAFILSQEKLLAWARRHRYLPNEEDEDHRASQAFIQITQRLGLPIHDDLVAIMVGPPDDEEPMYAAVLGTNDSEESINRAVDPARIERFKKKLRLKEEPLWYTGPFYRGGD</sequence>
<name>A0A369JCD4_HYPMA</name>
<dbReference type="Proteomes" id="UP000076154">
    <property type="component" value="Unassembled WGS sequence"/>
</dbReference>
<organism evidence="1 2">
    <name type="scientific">Hypsizygus marmoreus</name>
    <name type="common">White beech mushroom</name>
    <name type="synonym">Agaricus marmoreus</name>
    <dbReference type="NCBI Taxonomy" id="39966"/>
    <lineage>
        <taxon>Eukaryota</taxon>
        <taxon>Fungi</taxon>
        <taxon>Dikarya</taxon>
        <taxon>Basidiomycota</taxon>
        <taxon>Agaricomycotina</taxon>
        <taxon>Agaricomycetes</taxon>
        <taxon>Agaricomycetidae</taxon>
        <taxon>Agaricales</taxon>
        <taxon>Tricholomatineae</taxon>
        <taxon>Lyophyllaceae</taxon>
        <taxon>Hypsizygus</taxon>
    </lineage>
</organism>
<dbReference type="AlphaFoldDB" id="A0A369JCD4"/>
<protein>
    <submittedName>
        <fullName evidence="1">Uncharacterized protein</fullName>
    </submittedName>
</protein>
<reference evidence="1" key="1">
    <citation type="submission" date="2018-04" db="EMBL/GenBank/DDBJ databases">
        <title>Whole genome sequencing of Hypsizygus marmoreus.</title>
        <authorList>
            <person name="Choi I.-G."/>
            <person name="Min B."/>
            <person name="Kim J.-G."/>
            <person name="Kim S."/>
            <person name="Oh Y.-L."/>
            <person name="Kong W.-S."/>
            <person name="Park H."/>
            <person name="Jeong J."/>
            <person name="Song E.-S."/>
        </authorList>
    </citation>
    <scope>NUCLEOTIDE SEQUENCE [LARGE SCALE GENOMIC DNA]</scope>
    <source>
        <strain evidence="1">51987-8</strain>
    </source>
</reference>
<keyword evidence="2" id="KW-1185">Reference proteome</keyword>
<proteinExistence type="predicted"/>